<sequence>MSRAFQTVVDGGDYFEGVRWHEGRWYASDAFRGIVCAFDPAGVREDLMQVDALCSGLGWLPDGSLLVVSMKDRTLLRRSLDGTVSTHADLAPVSEHWINDMVVDRQGRAWVGTIGFAIVDGADPEPGALYRGDPDGTVTVAADGLWCPNGVVVTADGSTLVVAESFAARLTAFTIGADGALSGRRVLAQFGTPPAPGGAAEMLGAAELAPDGLAIDAEDHIWAADAVGRRCVRVSPAGAVVDEVAHPRGTNVYSCALGGADGRTLALAAADGFFEAAQGVTGTAELVTSTVEVPAAR</sequence>
<keyword evidence="4" id="KW-0862">Zinc</keyword>
<dbReference type="RefSeq" id="WP_093344227.1">
    <property type="nucleotide sequence ID" value="NZ_FOUY01000016.1"/>
</dbReference>
<proteinExistence type="inferred from homology"/>
<evidence type="ECO:0000313" key="6">
    <source>
        <dbReference type="EMBL" id="SFN55394.1"/>
    </source>
</evidence>
<dbReference type="InterPro" id="IPR051262">
    <property type="entry name" value="SMP-30/CGR1_Lactonase"/>
</dbReference>
<evidence type="ECO:0000259" key="5">
    <source>
        <dbReference type="Pfam" id="PF08450"/>
    </source>
</evidence>
<keyword evidence="2" id="KW-0378">Hydrolase</keyword>
<gene>
    <name evidence="6" type="ORF">SAMN05216207_101694</name>
</gene>
<dbReference type="Pfam" id="PF08450">
    <property type="entry name" value="SGL"/>
    <property type="match status" value="1"/>
</dbReference>
<dbReference type="InterPro" id="IPR013658">
    <property type="entry name" value="SGL"/>
</dbReference>
<dbReference type="InterPro" id="IPR011042">
    <property type="entry name" value="6-blade_b-propeller_TolB-like"/>
</dbReference>
<dbReference type="STRING" id="260086.SAMN05216207_101694"/>
<evidence type="ECO:0000256" key="4">
    <source>
        <dbReference type="PIRSR" id="PIRSR605511-2"/>
    </source>
</evidence>
<dbReference type="SUPFAM" id="SSF63829">
    <property type="entry name" value="Calcium-dependent phosphotriesterase"/>
    <property type="match status" value="1"/>
</dbReference>
<dbReference type="Proteomes" id="UP000199614">
    <property type="component" value="Unassembled WGS sequence"/>
</dbReference>
<feature type="binding site" evidence="4">
    <location>
        <position position="211"/>
    </location>
    <ligand>
        <name>a divalent metal cation</name>
        <dbReference type="ChEBI" id="CHEBI:60240"/>
    </ligand>
</feature>
<name>A0A1I4ZYU6_PSUAM</name>
<keyword evidence="4" id="KW-0479">Metal-binding</keyword>
<dbReference type="GO" id="GO:0046872">
    <property type="term" value="F:metal ion binding"/>
    <property type="evidence" value="ECO:0007669"/>
    <property type="project" value="UniProtKB-KW"/>
</dbReference>
<reference evidence="6 7" key="1">
    <citation type="submission" date="2016-10" db="EMBL/GenBank/DDBJ databases">
        <authorList>
            <person name="de Groot N.N."/>
        </authorList>
    </citation>
    <scope>NUCLEOTIDE SEQUENCE [LARGE SCALE GENOMIC DNA]</scope>
    <source>
        <strain evidence="6 7">CGMCC 4.1877</strain>
    </source>
</reference>
<comment type="cofactor">
    <cofactor evidence="4">
        <name>Zn(2+)</name>
        <dbReference type="ChEBI" id="CHEBI:29105"/>
    </cofactor>
    <text evidence="4">Binds 1 divalent metal cation per subunit.</text>
</comment>
<dbReference type="OrthoDB" id="2633250at2"/>
<dbReference type="Gene3D" id="2.120.10.30">
    <property type="entry name" value="TolB, C-terminal domain"/>
    <property type="match status" value="1"/>
</dbReference>
<keyword evidence="7" id="KW-1185">Reference proteome</keyword>
<dbReference type="PANTHER" id="PTHR47572">
    <property type="entry name" value="LIPOPROTEIN-RELATED"/>
    <property type="match status" value="1"/>
</dbReference>
<organism evidence="6 7">
    <name type="scientific">Pseudonocardia ammonioxydans</name>
    <dbReference type="NCBI Taxonomy" id="260086"/>
    <lineage>
        <taxon>Bacteria</taxon>
        <taxon>Bacillati</taxon>
        <taxon>Actinomycetota</taxon>
        <taxon>Actinomycetes</taxon>
        <taxon>Pseudonocardiales</taxon>
        <taxon>Pseudonocardiaceae</taxon>
        <taxon>Pseudonocardia</taxon>
    </lineage>
</organism>
<evidence type="ECO:0000313" key="7">
    <source>
        <dbReference type="Proteomes" id="UP000199614"/>
    </source>
</evidence>
<feature type="binding site" evidence="4">
    <location>
        <position position="149"/>
    </location>
    <ligand>
        <name>a divalent metal cation</name>
        <dbReference type="ChEBI" id="CHEBI:60240"/>
    </ligand>
</feature>
<accession>A0A1I4ZYU6</accession>
<evidence type="ECO:0000256" key="2">
    <source>
        <dbReference type="ARBA" id="ARBA00022801"/>
    </source>
</evidence>
<dbReference type="EMBL" id="FOUY01000016">
    <property type="protein sequence ID" value="SFN55394.1"/>
    <property type="molecule type" value="Genomic_DNA"/>
</dbReference>
<dbReference type="AlphaFoldDB" id="A0A1I4ZYU6"/>
<feature type="domain" description="SMP-30/Gluconolactonase/LRE-like region" evidence="5">
    <location>
        <begin position="16"/>
        <end position="269"/>
    </location>
</feature>
<dbReference type="GO" id="GO:0016787">
    <property type="term" value="F:hydrolase activity"/>
    <property type="evidence" value="ECO:0007669"/>
    <property type="project" value="UniProtKB-KW"/>
</dbReference>
<dbReference type="InterPro" id="IPR005511">
    <property type="entry name" value="SMP-30"/>
</dbReference>
<evidence type="ECO:0000256" key="1">
    <source>
        <dbReference type="ARBA" id="ARBA00008853"/>
    </source>
</evidence>
<dbReference type="PRINTS" id="PR01790">
    <property type="entry name" value="SMP30FAMILY"/>
</dbReference>
<comment type="similarity">
    <text evidence="1">Belongs to the SMP-30/CGR1 family.</text>
</comment>
<feature type="binding site" evidence="4">
    <location>
        <position position="99"/>
    </location>
    <ligand>
        <name>substrate</name>
    </ligand>
</feature>
<evidence type="ECO:0000256" key="3">
    <source>
        <dbReference type="PIRSR" id="PIRSR605511-1"/>
    </source>
</evidence>
<feature type="active site" description="Proton donor/acceptor" evidence="3">
    <location>
        <position position="211"/>
    </location>
</feature>
<dbReference type="PANTHER" id="PTHR47572:SF4">
    <property type="entry name" value="LACTONASE DRP35"/>
    <property type="match status" value="1"/>
</dbReference>
<protein>
    <submittedName>
        <fullName evidence="6">Sugar lactone lactonase YvrE</fullName>
    </submittedName>
</protein>